<keyword evidence="3" id="KW-0479">Metal-binding</keyword>
<comment type="caution">
    <text evidence="10">The sequence shown here is derived from an EMBL/GenBank/DDBJ whole genome shotgun (WGS) entry which is preliminary data.</text>
</comment>
<dbReference type="GO" id="GO:0005524">
    <property type="term" value="F:ATP binding"/>
    <property type="evidence" value="ECO:0007669"/>
    <property type="project" value="UniProtKB-KW"/>
</dbReference>
<dbReference type="Proteomes" id="UP000034172">
    <property type="component" value="Unassembled WGS sequence"/>
</dbReference>
<dbReference type="GO" id="GO:0016874">
    <property type="term" value="F:ligase activity"/>
    <property type="evidence" value="ECO:0007669"/>
    <property type="project" value="UniProtKB-KW"/>
</dbReference>
<comment type="similarity">
    <text evidence="7">Belongs to the QueC family.</text>
</comment>
<name>A0A0G1JYK1_9BACT</name>
<dbReference type="InterPro" id="IPR018317">
    <property type="entry name" value="QueC"/>
</dbReference>
<keyword evidence="5" id="KW-0862">Zinc</keyword>
<dbReference type="AlphaFoldDB" id="A0A0G1JYK1"/>
<evidence type="ECO:0000256" key="8">
    <source>
        <dbReference type="ARBA" id="ARBA00039149"/>
    </source>
</evidence>
<evidence type="ECO:0000256" key="6">
    <source>
        <dbReference type="ARBA" id="ARBA00022840"/>
    </source>
</evidence>
<evidence type="ECO:0000256" key="7">
    <source>
        <dbReference type="ARBA" id="ARBA00037993"/>
    </source>
</evidence>
<evidence type="ECO:0000313" key="11">
    <source>
        <dbReference type="Proteomes" id="UP000034172"/>
    </source>
</evidence>
<evidence type="ECO:0000256" key="5">
    <source>
        <dbReference type="ARBA" id="ARBA00022833"/>
    </source>
</evidence>
<dbReference type="Gene3D" id="3.40.50.620">
    <property type="entry name" value="HUPs"/>
    <property type="match status" value="1"/>
</dbReference>
<accession>A0A0G1JYK1</accession>
<dbReference type="STRING" id="1618392.UW41_C0014G0026"/>
<dbReference type="InterPro" id="IPR014729">
    <property type="entry name" value="Rossmann-like_a/b/a_fold"/>
</dbReference>
<comment type="pathway">
    <text evidence="1">Purine metabolism; 7-cyano-7-deazaguanine biosynthesis.</text>
</comment>
<dbReference type="Pfam" id="PF06508">
    <property type="entry name" value="QueC"/>
    <property type="match status" value="1"/>
</dbReference>
<evidence type="ECO:0000313" key="10">
    <source>
        <dbReference type="EMBL" id="KKT48982.1"/>
    </source>
</evidence>
<comment type="catalytic activity">
    <reaction evidence="9">
        <text>7-carboxy-7-carbaguanine + NH4(+) + 2 ATP = 7-cyano-7-carbaguanine + 2 AMP + 2 diphosphate + 2 H(+)</text>
        <dbReference type="Rhea" id="RHEA:27982"/>
        <dbReference type="ChEBI" id="CHEBI:15378"/>
        <dbReference type="ChEBI" id="CHEBI:28938"/>
        <dbReference type="ChEBI" id="CHEBI:30616"/>
        <dbReference type="ChEBI" id="CHEBI:33019"/>
        <dbReference type="ChEBI" id="CHEBI:45075"/>
        <dbReference type="ChEBI" id="CHEBI:61036"/>
        <dbReference type="ChEBI" id="CHEBI:456215"/>
        <dbReference type="EC" id="6.3.4.20"/>
    </reaction>
</comment>
<keyword evidence="6" id="KW-0067">ATP-binding</keyword>
<evidence type="ECO:0000256" key="9">
    <source>
        <dbReference type="ARBA" id="ARBA00047890"/>
    </source>
</evidence>
<sequence>MKLPIKSEETILEEISNHPKENPLAINILEKALKEFRGYVFKMPDPGTPVVSGMSGGADTTTTIAILLEEFGLEVYPFFVNRGQRSYQQEKQSVEYFSNIFKLKYPKLFHDPIEIKVPIPANEIKKDLTEKLRHDVGHPMRNSILTEYGVQYAFSLANHDKHVRNIFCSVVSSDGNYLYHSTLTAMRSLMFHIAVDMGDPSWQVTSLPVEKEMGFYFDKDTLVKWASKHDLPLEKTRTCVELSEKHCGVCDCCYDRKRSFEVAGVKDKTEYIDIRPSSQIRANNN</sequence>
<keyword evidence="2" id="KW-0436">Ligase</keyword>
<dbReference type="PANTHER" id="PTHR42914">
    <property type="entry name" value="7-CYANO-7-DEAZAGUANINE SYNTHASE"/>
    <property type="match status" value="1"/>
</dbReference>
<dbReference type="EMBL" id="LCIE01000014">
    <property type="protein sequence ID" value="KKT48982.1"/>
    <property type="molecule type" value="Genomic_DNA"/>
</dbReference>
<dbReference type="EC" id="6.3.4.20" evidence="8"/>
<evidence type="ECO:0000256" key="1">
    <source>
        <dbReference type="ARBA" id="ARBA00005061"/>
    </source>
</evidence>
<protein>
    <recommendedName>
        <fullName evidence="8">7-cyano-7-deazaguanine synthase</fullName>
        <ecNumber evidence="8">6.3.4.20</ecNumber>
    </recommendedName>
</protein>
<proteinExistence type="inferred from homology"/>
<dbReference type="GO" id="GO:0046872">
    <property type="term" value="F:metal ion binding"/>
    <property type="evidence" value="ECO:0007669"/>
    <property type="project" value="UniProtKB-KW"/>
</dbReference>
<dbReference type="SUPFAM" id="SSF52402">
    <property type="entry name" value="Adenine nucleotide alpha hydrolases-like"/>
    <property type="match status" value="1"/>
</dbReference>
<organism evidence="10 11">
    <name type="scientific">Candidatus Collierbacteria bacterium GW2011_GWC2_44_18</name>
    <dbReference type="NCBI Taxonomy" id="1618392"/>
    <lineage>
        <taxon>Bacteria</taxon>
        <taxon>Candidatus Collieribacteriota</taxon>
    </lineage>
</organism>
<reference evidence="10 11" key="1">
    <citation type="journal article" date="2015" name="Nature">
        <title>rRNA introns, odd ribosomes, and small enigmatic genomes across a large radiation of phyla.</title>
        <authorList>
            <person name="Brown C.T."/>
            <person name="Hug L.A."/>
            <person name="Thomas B.C."/>
            <person name="Sharon I."/>
            <person name="Castelle C.J."/>
            <person name="Singh A."/>
            <person name="Wilkins M.J."/>
            <person name="Williams K.H."/>
            <person name="Banfield J.F."/>
        </authorList>
    </citation>
    <scope>NUCLEOTIDE SEQUENCE [LARGE SCALE GENOMIC DNA]</scope>
</reference>
<evidence type="ECO:0000256" key="2">
    <source>
        <dbReference type="ARBA" id="ARBA00022598"/>
    </source>
</evidence>
<keyword evidence="4" id="KW-0547">Nucleotide-binding</keyword>
<evidence type="ECO:0000256" key="4">
    <source>
        <dbReference type="ARBA" id="ARBA00022741"/>
    </source>
</evidence>
<dbReference type="PANTHER" id="PTHR42914:SF1">
    <property type="entry name" value="7-CYANO-7-DEAZAGUANINE SYNTHASE"/>
    <property type="match status" value="1"/>
</dbReference>
<evidence type="ECO:0000256" key="3">
    <source>
        <dbReference type="ARBA" id="ARBA00022723"/>
    </source>
</evidence>
<gene>
    <name evidence="10" type="ORF">UW41_C0014G0026</name>
</gene>